<keyword evidence="3 6" id="KW-0812">Transmembrane</keyword>
<organism evidence="8 9">
    <name type="scientific">Desulfovibrio gilichinskyi</name>
    <dbReference type="NCBI Taxonomy" id="1519643"/>
    <lineage>
        <taxon>Bacteria</taxon>
        <taxon>Pseudomonadati</taxon>
        <taxon>Thermodesulfobacteriota</taxon>
        <taxon>Desulfovibrionia</taxon>
        <taxon>Desulfovibrionales</taxon>
        <taxon>Desulfovibrionaceae</taxon>
        <taxon>Desulfovibrio</taxon>
    </lineage>
</organism>
<keyword evidence="2" id="KW-1003">Cell membrane</keyword>
<dbReference type="SUPFAM" id="SSF103481">
    <property type="entry name" value="Multidrug resistance efflux transporter EmrE"/>
    <property type="match status" value="2"/>
</dbReference>
<evidence type="ECO:0000259" key="7">
    <source>
        <dbReference type="Pfam" id="PF00892"/>
    </source>
</evidence>
<name>A0A1X7D461_9BACT</name>
<evidence type="ECO:0000256" key="6">
    <source>
        <dbReference type="SAM" id="Phobius"/>
    </source>
</evidence>
<evidence type="ECO:0000256" key="3">
    <source>
        <dbReference type="ARBA" id="ARBA00022692"/>
    </source>
</evidence>
<dbReference type="GO" id="GO:0005886">
    <property type="term" value="C:plasma membrane"/>
    <property type="evidence" value="ECO:0007669"/>
    <property type="project" value="UniProtKB-SubCell"/>
</dbReference>
<dbReference type="RefSeq" id="WP_085100941.1">
    <property type="nucleotide sequence ID" value="NZ_FWZU01000002.1"/>
</dbReference>
<keyword evidence="5 6" id="KW-0472">Membrane</keyword>
<evidence type="ECO:0000256" key="5">
    <source>
        <dbReference type="ARBA" id="ARBA00023136"/>
    </source>
</evidence>
<accession>A0A1X7D461</accession>
<feature type="transmembrane region" description="Helical" evidence="6">
    <location>
        <begin position="41"/>
        <end position="59"/>
    </location>
</feature>
<keyword evidence="4 6" id="KW-1133">Transmembrane helix</keyword>
<feature type="transmembrane region" description="Helical" evidence="6">
    <location>
        <begin position="181"/>
        <end position="204"/>
    </location>
</feature>
<dbReference type="STRING" id="1519643.SAMN06295933_1633"/>
<dbReference type="Proteomes" id="UP000192906">
    <property type="component" value="Unassembled WGS sequence"/>
</dbReference>
<dbReference type="PANTHER" id="PTHR32322:SF18">
    <property type="entry name" value="S-ADENOSYLMETHIONINE_S-ADENOSYLHOMOCYSTEINE TRANSPORTER"/>
    <property type="match status" value="1"/>
</dbReference>
<gene>
    <name evidence="8" type="ORF">SAMN06295933_1633</name>
</gene>
<evidence type="ECO:0000256" key="2">
    <source>
        <dbReference type="ARBA" id="ARBA00022475"/>
    </source>
</evidence>
<comment type="subcellular location">
    <subcellularLocation>
        <location evidence="1">Cell membrane</location>
        <topology evidence="1">Multi-pass membrane protein</topology>
    </subcellularLocation>
</comment>
<feature type="transmembrane region" description="Helical" evidence="6">
    <location>
        <begin position="273"/>
        <end position="289"/>
    </location>
</feature>
<dbReference type="PANTHER" id="PTHR32322">
    <property type="entry name" value="INNER MEMBRANE TRANSPORTER"/>
    <property type="match status" value="1"/>
</dbReference>
<dbReference type="InterPro" id="IPR037185">
    <property type="entry name" value="EmrE-like"/>
</dbReference>
<dbReference type="AlphaFoldDB" id="A0A1X7D461"/>
<feature type="transmembrane region" description="Helical" evidence="6">
    <location>
        <begin position="248"/>
        <end position="267"/>
    </location>
</feature>
<dbReference type="Pfam" id="PF00892">
    <property type="entry name" value="EamA"/>
    <property type="match status" value="2"/>
</dbReference>
<dbReference type="InterPro" id="IPR000620">
    <property type="entry name" value="EamA_dom"/>
</dbReference>
<feature type="transmembrane region" description="Helical" evidence="6">
    <location>
        <begin position="99"/>
        <end position="118"/>
    </location>
</feature>
<feature type="transmembrane region" description="Helical" evidence="6">
    <location>
        <begin position="12"/>
        <end position="35"/>
    </location>
</feature>
<feature type="domain" description="EamA" evidence="7">
    <location>
        <begin position="12"/>
        <end position="140"/>
    </location>
</feature>
<evidence type="ECO:0000256" key="1">
    <source>
        <dbReference type="ARBA" id="ARBA00004651"/>
    </source>
</evidence>
<feature type="domain" description="EamA" evidence="7">
    <location>
        <begin position="155"/>
        <end position="288"/>
    </location>
</feature>
<evidence type="ECO:0000256" key="4">
    <source>
        <dbReference type="ARBA" id="ARBA00022989"/>
    </source>
</evidence>
<proteinExistence type="predicted"/>
<feature type="transmembrane region" description="Helical" evidence="6">
    <location>
        <begin position="125"/>
        <end position="142"/>
    </location>
</feature>
<dbReference type="OrthoDB" id="5416392at2"/>
<sequence length="306" mass="33594">MPFADSKYVPMVALVTAVFLWASSFIVLKIALAVYDPMVVIFGRMMLASLCIIFFLPSLRKQKFQKGDFKLLVFMAFCEPCMYFIFESHAMLYTSASEAGMIVATLPLLMAVSSRFILGEKLSQQTVLGFLLAVTGGIWLSIYSSTTDASPNPVLGNFLEFLAMCCAVGYMTILKKMTARYSAVFITAFQATMGALFYLPLLALPTTVLPTEFHPAAAFSIIYLGIGITLGAYGLYNYGMSRLPASQTTAYVNLIPVFTLIMGCTILDEKLNTIQIFAAGLVMFGVILSQDHRSRKKPKLAVNPIP</sequence>
<dbReference type="InterPro" id="IPR050638">
    <property type="entry name" value="AA-Vitamin_Transporters"/>
</dbReference>
<feature type="transmembrane region" description="Helical" evidence="6">
    <location>
        <begin position="154"/>
        <end position="174"/>
    </location>
</feature>
<protein>
    <submittedName>
        <fullName evidence="8">Permease of the drug/metabolite transporter (DMT) superfamily</fullName>
    </submittedName>
</protein>
<evidence type="ECO:0000313" key="8">
    <source>
        <dbReference type="EMBL" id="SMF08536.1"/>
    </source>
</evidence>
<dbReference type="EMBL" id="FWZU01000002">
    <property type="protein sequence ID" value="SMF08536.1"/>
    <property type="molecule type" value="Genomic_DNA"/>
</dbReference>
<feature type="transmembrane region" description="Helical" evidence="6">
    <location>
        <begin position="71"/>
        <end position="93"/>
    </location>
</feature>
<reference evidence="9" key="1">
    <citation type="submission" date="2017-04" db="EMBL/GenBank/DDBJ databases">
        <authorList>
            <person name="Varghese N."/>
            <person name="Submissions S."/>
        </authorList>
    </citation>
    <scope>NUCLEOTIDE SEQUENCE [LARGE SCALE GENOMIC DNA]</scope>
    <source>
        <strain evidence="9">K3S</strain>
    </source>
</reference>
<keyword evidence="9" id="KW-1185">Reference proteome</keyword>
<feature type="transmembrane region" description="Helical" evidence="6">
    <location>
        <begin position="216"/>
        <end position="236"/>
    </location>
</feature>
<evidence type="ECO:0000313" key="9">
    <source>
        <dbReference type="Proteomes" id="UP000192906"/>
    </source>
</evidence>